<accession>A0ACC2R5T0</accession>
<dbReference type="Proteomes" id="UP001231649">
    <property type="component" value="Chromosome 12"/>
</dbReference>
<protein>
    <submittedName>
        <fullName evidence="1">Uncharacterized protein</fullName>
    </submittedName>
</protein>
<keyword evidence="2" id="KW-1185">Reference proteome</keyword>
<organism evidence="1 2">
    <name type="scientific">Mythimna loreyi</name>
    <dbReference type="NCBI Taxonomy" id="667449"/>
    <lineage>
        <taxon>Eukaryota</taxon>
        <taxon>Metazoa</taxon>
        <taxon>Ecdysozoa</taxon>
        <taxon>Arthropoda</taxon>
        <taxon>Hexapoda</taxon>
        <taxon>Insecta</taxon>
        <taxon>Pterygota</taxon>
        <taxon>Neoptera</taxon>
        <taxon>Endopterygota</taxon>
        <taxon>Lepidoptera</taxon>
        <taxon>Glossata</taxon>
        <taxon>Ditrysia</taxon>
        <taxon>Noctuoidea</taxon>
        <taxon>Noctuidae</taxon>
        <taxon>Noctuinae</taxon>
        <taxon>Hadenini</taxon>
        <taxon>Mythimna</taxon>
    </lineage>
</organism>
<sequence>MMLAGAQIVDETSVAFTTGNPGFTGTSETTGSSPPTYPAQGSSREAQPVASEPAPGQGLHMVPKQDPVDIHFSNITCTVKLGITKGSKQILHGVHGRLRPRQLVAIMGPSGAGKSTLLDVLSGYRITGVGGAVFVNGRGRIMKRFKRMSCYIQQDDRLQGLLTVGENMKLAADLKLPTNLDKYEKGEVIEDILTNLGLYEHMNTRGAQLSGGQRKRLSIALELINNPLVMFLDEPTTGLDSSSCSQVVQLCQTLAHQGRTIVCTVHQPSASLFALFDHVYVLAAGRCMYQGTTKNLVSYLDQAGIPCPLYHNPADYIIELSCGEYGQDKIDLMANKSENGRALDWFDDFETIPSMEGLRKQIPLSVLRETEPTGGDEETSQTNQLKVLMRRGFMKAKRDATMTHLRLIVNVVVGIMLGSLFINAGNEGSRVLENYNLLFAILMHHMMSPMMLTILTFPSEMSILSKEHFNRWYSLGSYYISITVVDLPVSIVGCAVFSVIVYTMSSQPLDIARFSMFFAISLYTVLVAQSFGLMIGAVFSVVNGTFLGPTLSVPMMMFAGFGVTLRDLPSYLQWGSYVSYLRYGLEGFIGAIYGLDRPVLDCNEALYCHYKHPRTFLNEVAMSPDEFWFDVMALSIFVVTLRITAFFLLKWKLDAVR</sequence>
<gene>
    <name evidence="1" type="ORF">PYW08_002351</name>
</gene>
<comment type="caution">
    <text evidence="1">The sequence shown here is derived from an EMBL/GenBank/DDBJ whole genome shotgun (WGS) entry which is preliminary data.</text>
</comment>
<proteinExistence type="predicted"/>
<name>A0ACC2R5T0_9NEOP</name>
<evidence type="ECO:0000313" key="1">
    <source>
        <dbReference type="EMBL" id="KAJ8730938.1"/>
    </source>
</evidence>
<evidence type="ECO:0000313" key="2">
    <source>
        <dbReference type="Proteomes" id="UP001231649"/>
    </source>
</evidence>
<reference evidence="1" key="1">
    <citation type="submission" date="2023-03" db="EMBL/GenBank/DDBJ databases">
        <title>Chromosome-level genomes of two armyworms, Mythimna separata and Mythimna loreyi, provide insights into the biosynthesis and reception of sex pheromones.</title>
        <authorList>
            <person name="Zhao H."/>
        </authorList>
    </citation>
    <scope>NUCLEOTIDE SEQUENCE</scope>
    <source>
        <strain evidence="1">BeijingLab</strain>
    </source>
</reference>
<dbReference type="EMBL" id="CM056788">
    <property type="protein sequence ID" value="KAJ8730938.1"/>
    <property type="molecule type" value="Genomic_DNA"/>
</dbReference>